<evidence type="ECO:0000313" key="4">
    <source>
        <dbReference type="Proteomes" id="UP000297540"/>
    </source>
</evidence>
<feature type="chain" id="PRO_5021394808" evidence="1">
    <location>
        <begin position="21"/>
        <end position="328"/>
    </location>
</feature>
<keyword evidence="3" id="KW-0378">Hydrolase</keyword>
<name>A0A4Y8S3V2_9SPHI</name>
<dbReference type="InterPro" id="IPR036452">
    <property type="entry name" value="Ribo_hydro-like"/>
</dbReference>
<dbReference type="SUPFAM" id="SSF53590">
    <property type="entry name" value="Nucleoside hydrolase"/>
    <property type="match status" value="1"/>
</dbReference>
<organism evidence="3 4">
    <name type="scientific">Mucilaginibacter psychrotolerans</name>
    <dbReference type="NCBI Taxonomy" id="1524096"/>
    <lineage>
        <taxon>Bacteria</taxon>
        <taxon>Pseudomonadati</taxon>
        <taxon>Bacteroidota</taxon>
        <taxon>Sphingobacteriia</taxon>
        <taxon>Sphingobacteriales</taxon>
        <taxon>Sphingobacteriaceae</taxon>
        <taxon>Mucilaginibacter</taxon>
    </lineage>
</organism>
<dbReference type="AlphaFoldDB" id="A0A4Y8S3V2"/>
<evidence type="ECO:0000259" key="2">
    <source>
        <dbReference type="Pfam" id="PF01156"/>
    </source>
</evidence>
<accession>A0A4Y8S3V2</accession>
<evidence type="ECO:0000313" key="3">
    <source>
        <dbReference type="EMBL" id="TFF33623.1"/>
    </source>
</evidence>
<dbReference type="Gene3D" id="3.90.245.10">
    <property type="entry name" value="Ribonucleoside hydrolase-like"/>
    <property type="match status" value="1"/>
</dbReference>
<dbReference type="PANTHER" id="PTHR43264">
    <property type="match status" value="1"/>
</dbReference>
<sequence>MYKTLLSIAIICCLAICANAQNVARIPEAIIFDSDMGPDYDDVGAIAMLHAFADKGEAKILATMASTNYPGVAGVMSVFNTYFKRPGIPIGVPKGKALDLRDWQHWTDTVLAKYPHKIKTNTKAWDAVKLYRKILAAQPNGSVTIVTIGFLTNMSDLLKSRPDEYSQLDGRQLVAKKVKHLVSMAGKFPEGWEFNVMKDAAASQNAFDNWPTPVILSGFEIGEKIKVGLPLIHNPSIRNSPVKDVFRICIPMAKEDSIGRKSWDETAVLVAVRGYELYYSLMMGRIKVADAGNNTWDDNGDGHAYLVEKMPAKEVEAIINELIMHQPK</sequence>
<evidence type="ECO:0000256" key="1">
    <source>
        <dbReference type="SAM" id="SignalP"/>
    </source>
</evidence>
<dbReference type="PANTHER" id="PTHR43264:SF1">
    <property type="entry name" value="INOSINE_URIDINE-PREFERRING NUCLEOSIDE HYDROLASE DOMAIN-CONTAINING PROTEIN"/>
    <property type="match status" value="1"/>
</dbReference>
<dbReference type="OrthoDB" id="128573at2"/>
<protein>
    <submittedName>
        <fullName evidence="3">Nucleoside hydrolase</fullName>
    </submittedName>
</protein>
<dbReference type="RefSeq" id="WP_133236065.1">
    <property type="nucleotide sequence ID" value="NZ_SOZE01000041.1"/>
</dbReference>
<dbReference type="Pfam" id="PF01156">
    <property type="entry name" value="IU_nuc_hydro"/>
    <property type="match status" value="1"/>
</dbReference>
<dbReference type="Proteomes" id="UP000297540">
    <property type="component" value="Unassembled WGS sequence"/>
</dbReference>
<keyword evidence="4" id="KW-1185">Reference proteome</keyword>
<gene>
    <name evidence="3" type="ORF">E2R66_24950</name>
</gene>
<keyword evidence="1" id="KW-0732">Signal</keyword>
<reference evidence="3 4" key="1">
    <citation type="journal article" date="2017" name="Int. J. Syst. Evol. Microbiol.">
        <title>Mucilaginibacterpsychrotolerans sp. nov., isolated from peatlands.</title>
        <authorList>
            <person name="Deng Y."/>
            <person name="Shen L."/>
            <person name="Xu B."/>
            <person name="Liu Y."/>
            <person name="Gu Z."/>
            <person name="Liu H."/>
            <person name="Zhou Y."/>
        </authorList>
    </citation>
    <scope>NUCLEOTIDE SEQUENCE [LARGE SCALE GENOMIC DNA]</scope>
    <source>
        <strain evidence="3 4">NH7-4</strain>
    </source>
</reference>
<dbReference type="GO" id="GO:0016799">
    <property type="term" value="F:hydrolase activity, hydrolyzing N-glycosyl compounds"/>
    <property type="evidence" value="ECO:0007669"/>
    <property type="project" value="InterPro"/>
</dbReference>
<feature type="domain" description="Inosine/uridine-preferring nucleoside hydrolase" evidence="2">
    <location>
        <begin position="30"/>
        <end position="274"/>
    </location>
</feature>
<dbReference type="InterPro" id="IPR001910">
    <property type="entry name" value="Inosine/uridine_hydrolase_dom"/>
</dbReference>
<comment type="caution">
    <text evidence="3">The sequence shown here is derived from an EMBL/GenBank/DDBJ whole genome shotgun (WGS) entry which is preliminary data.</text>
</comment>
<dbReference type="EMBL" id="SOZE01000041">
    <property type="protein sequence ID" value="TFF33623.1"/>
    <property type="molecule type" value="Genomic_DNA"/>
</dbReference>
<proteinExistence type="predicted"/>
<feature type="signal peptide" evidence="1">
    <location>
        <begin position="1"/>
        <end position="20"/>
    </location>
</feature>